<dbReference type="AlphaFoldDB" id="A0A8X6HX38"/>
<name>A0A8X6HX38_TRICU</name>
<evidence type="ECO:0000313" key="3">
    <source>
        <dbReference type="Proteomes" id="UP000887116"/>
    </source>
</evidence>
<accession>A0A8X6HX38</accession>
<sequence>MAVFAETPGHGVSMNVLSPIHLCVSGAVLLGGVRPIIIHFAFKSIWCLGQLWILYHMALGTLHGCCAFIYFSINNYVEDQTDHCMSEMVPAALNS</sequence>
<evidence type="ECO:0000313" key="2">
    <source>
        <dbReference type="EMBL" id="GFR31278.1"/>
    </source>
</evidence>
<feature type="transmembrane region" description="Helical" evidence="1">
    <location>
        <begin position="19"/>
        <end position="42"/>
    </location>
</feature>
<dbReference type="Proteomes" id="UP000887116">
    <property type="component" value="Unassembled WGS sequence"/>
</dbReference>
<keyword evidence="1" id="KW-0472">Membrane</keyword>
<protein>
    <submittedName>
        <fullName evidence="2">Uncharacterized protein</fullName>
    </submittedName>
</protein>
<evidence type="ECO:0000256" key="1">
    <source>
        <dbReference type="SAM" id="Phobius"/>
    </source>
</evidence>
<keyword evidence="1" id="KW-0812">Transmembrane</keyword>
<proteinExistence type="predicted"/>
<dbReference type="EMBL" id="BMAO01029383">
    <property type="protein sequence ID" value="GFR31278.1"/>
    <property type="molecule type" value="Genomic_DNA"/>
</dbReference>
<keyword evidence="3" id="KW-1185">Reference proteome</keyword>
<comment type="caution">
    <text evidence="2">The sequence shown here is derived from an EMBL/GenBank/DDBJ whole genome shotgun (WGS) entry which is preliminary data.</text>
</comment>
<gene>
    <name evidence="2" type="ORF">TNCT_697261</name>
</gene>
<keyword evidence="1" id="KW-1133">Transmembrane helix</keyword>
<feature type="transmembrane region" description="Helical" evidence="1">
    <location>
        <begin position="54"/>
        <end position="73"/>
    </location>
</feature>
<reference evidence="2" key="1">
    <citation type="submission" date="2020-07" db="EMBL/GenBank/DDBJ databases">
        <title>Multicomponent nature underlies the extraordinary mechanical properties of spider dragline silk.</title>
        <authorList>
            <person name="Kono N."/>
            <person name="Nakamura H."/>
            <person name="Mori M."/>
            <person name="Yoshida Y."/>
            <person name="Ohtoshi R."/>
            <person name="Malay A.D."/>
            <person name="Moran D.A.P."/>
            <person name="Tomita M."/>
            <person name="Numata K."/>
            <person name="Arakawa K."/>
        </authorList>
    </citation>
    <scope>NUCLEOTIDE SEQUENCE</scope>
</reference>
<organism evidence="2 3">
    <name type="scientific">Trichonephila clavata</name>
    <name type="common">Joro spider</name>
    <name type="synonym">Nephila clavata</name>
    <dbReference type="NCBI Taxonomy" id="2740835"/>
    <lineage>
        <taxon>Eukaryota</taxon>
        <taxon>Metazoa</taxon>
        <taxon>Ecdysozoa</taxon>
        <taxon>Arthropoda</taxon>
        <taxon>Chelicerata</taxon>
        <taxon>Arachnida</taxon>
        <taxon>Araneae</taxon>
        <taxon>Araneomorphae</taxon>
        <taxon>Entelegynae</taxon>
        <taxon>Araneoidea</taxon>
        <taxon>Nephilidae</taxon>
        <taxon>Trichonephila</taxon>
    </lineage>
</organism>